<dbReference type="Proteomes" id="UP001295684">
    <property type="component" value="Unassembled WGS sequence"/>
</dbReference>
<accession>A0AAD1Y0W2</accession>
<evidence type="ECO:0000256" key="2">
    <source>
        <dbReference type="ARBA" id="ARBA00022737"/>
    </source>
</evidence>
<dbReference type="EMBL" id="CAMPGE010024933">
    <property type="protein sequence ID" value="CAI2382740.1"/>
    <property type="molecule type" value="Genomic_DNA"/>
</dbReference>
<dbReference type="InterPro" id="IPR011936">
    <property type="entry name" value="Myxo_disulph_rpt"/>
</dbReference>
<dbReference type="NCBIfam" id="TIGR02232">
    <property type="entry name" value="myxo_disulf_rpt"/>
    <property type="match status" value="1"/>
</dbReference>
<protein>
    <submittedName>
        <fullName evidence="4">Uncharacterized protein</fullName>
    </submittedName>
</protein>
<evidence type="ECO:0000313" key="4">
    <source>
        <dbReference type="EMBL" id="CAI2382740.1"/>
    </source>
</evidence>
<evidence type="ECO:0000256" key="1">
    <source>
        <dbReference type="ARBA" id="ARBA00022729"/>
    </source>
</evidence>
<evidence type="ECO:0000313" key="5">
    <source>
        <dbReference type="Proteomes" id="UP001295684"/>
    </source>
</evidence>
<dbReference type="AlphaFoldDB" id="A0AAD1Y0W2"/>
<sequence length="111" mass="12388">MGSFLDLLVMEKKLTSRLSSLNFSQGFPRYPSASSDVCRKLLCSSLETYLEPVENCVLHQSPDPDNCTAAYFKSGLFFFETCVDCVFYETPRVYGCDDGNTTPGDGCNEYC</sequence>
<reference evidence="4" key="1">
    <citation type="submission" date="2023-07" db="EMBL/GenBank/DDBJ databases">
        <authorList>
            <consortium name="AG Swart"/>
            <person name="Singh M."/>
            <person name="Singh A."/>
            <person name="Seah K."/>
            <person name="Emmerich C."/>
        </authorList>
    </citation>
    <scope>NUCLEOTIDE SEQUENCE</scope>
    <source>
        <strain evidence="4">DP1</strain>
    </source>
</reference>
<proteinExistence type="predicted"/>
<keyword evidence="3" id="KW-1015">Disulfide bond</keyword>
<comment type="caution">
    <text evidence="4">The sequence shown here is derived from an EMBL/GenBank/DDBJ whole genome shotgun (WGS) entry which is preliminary data.</text>
</comment>
<gene>
    <name evidence="4" type="ORF">ECRASSUSDP1_LOCUS24225</name>
</gene>
<name>A0AAD1Y0W2_EUPCR</name>
<keyword evidence="1" id="KW-0732">Signal</keyword>
<organism evidence="4 5">
    <name type="scientific">Euplotes crassus</name>
    <dbReference type="NCBI Taxonomy" id="5936"/>
    <lineage>
        <taxon>Eukaryota</taxon>
        <taxon>Sar</taxon>
        <taxon>Alveolata</taxon>
        <taxon>Ciliophora</taxon>
        <taxon>Intramacronucleata</taxon>
        <taxon>Spirotrichea</taxon>
        <taxon>Hypotrichia</taxon>
        <taxon>Euplotida</taxon>
        <taxon>Euplotidae</taxon>
        <taxon>Moneuplotes</taxon>
    </lineage>
</organism>
<keyword evidence="5" id="KW-1185">Reference proteome</keyword>
<evidence type="ECO:0000256" key="3">
    <source>
        <dbReference type="ARBA" id="ARBA00023157"/>
    </source>
</evidence>
<keyword evidence="2" id="KW-0677">Repeat</keyword>